<evidence type="ECO:0000313" key="3">
    <source>
        <dbReference type="Proteomes" id="UP000053647"/>
    </source>
</evidence>
<organism evidence="2 3">
    <name type="scientific">Paxillus involutus ATCC 200175</name>
    <dbReference type="NCBI Taxonomy" id="664439"/>
    <lineage>
        <taxon>Eukaryota</taxon>
        <taxon>Fungi</taxon>
        <taxon>Dikarya</taxon>
        <taxon>Basidiomycota</taxon>
        <taxon>Agaricomycotina</taxon>
        <taxon>Agaricomycetes</taxon>
        <taxon>Agaricomycetidae</taxon>
        <taxon>Boletales</taxon>
        <taxon>Paxilineae</taxon>
        <taxon>Paxillaceae</taxon>
        <taxon>Paxillus</taxon>
    </lineage>
</organism>
<evidence type="ECO:0008006" key="4">
    <source>
        <dbReference type="Google" id="ProtNLM"/>
    </source>
</evidence>
<dbReference type="OrthoDB" id="3227712at2759"/>
<name>A0A0C9SVP9_PAXIN</name>
<dbReference type="HOGENOM" id="CLU_201512_0_0_1"/>
<evidence type="ECO:0000313" key="2">
    <source>
        <dbReference type="EMBL" id="KIJ13494.1"/>
    </source>
</evidence>
<sequence>MGKATAESEALKPSSLAEARQRPDWPHWEEGIREELATLRTARTWELADLPPGANLVGSKWVFQAKKDAAGNV</sequence>
<evidence type="ECO:0000256" key="1">
    <source>
        <dbReference type="SAM" id="MobiDB-lite"/>
    </source>
</evidence>
<accession>A0A0C9SVP9</accession>
<feature type="non-terminal residue" evidence="2">
    <location>
        <position position="73"/>
    </location>
</feature>
<dbReference type="Proteomes" id="UP000053647">
    <property type="component" value="Unassembled WGS sequence"/>
</dbReference>
<reference evidence="2 3" key="1">
    <citation type="submission" date="2014-06" db="EMBL/GenBank/DDBJ databases">
        <authorList>
            <consortium name="DOE Joint Genome Institute"/>
            <person name="Kuo A."/>
            <person name="Kohler A."/>
            <person name="Nagy L.G."/>
            <person name="Floudas D."/>
            <person name="Copeland A."/>
            <person name="Barry K.W."/>
            <person name="Cichocki N."/>
            <person name="Veneault-Fourrey C."/>
            <person name="LaButti K."/>
            <person name="Lindquist E.A."/>
            <person name="Lipzen A."/>
            <person name="Lundell T."/>
            <person name="Morin E."/>
            <person name="Murat C."/>
            <person name="Sun H."/>
            <person name="Tunlid A."/>
            <person name="Henrissat B."/>
            <person name="Grigoriev I.V."/>
            <person name="Hibbett D.S."/>
            <person name="Martin F."/>
            <person name="Nordberg H.P."/>
            <person name="Cantor M.N."/>
            <person name="Hua S.X."/>
        </authorList>
    </citation>
    <scope>NUCLEOTIDE SEQUENCE [LARGE SCALE GENOMIC DNA]</scope>
    <source>
        <strain evidence="2 3">ATCC 200175</strain>
    </source>
</reference>
<feature type="region of interest" description="Disordered" evidence="1">
    <location>
        <begin position="1"/>
        <end position="27"/>
    </location>
</feature>
<dbReference type="EMBL" id="KN819352">
    <property type="protein sequence ID" value="KIJ13494.1"/>
    <property type="molecule type" value="Genomic_DNA"/>
</dbReference>
<protein>
    <recommendedName>
        <fullName evidence="4">Reverse transcriptase Ty1/copia-type domain-containing protein</fullName>
    </recommendedName>
</protein>
<dbReference type="AlphaFoldDB" id="A0A0C9SVP9"/>
<gene>
    <name evidence="2" type="ORF">PAXINDRAFT_81131</name>
</gene>
<keyword evidence="3" id="KW-1185">Reference proteome</keyword>
<proteinExistence type="predicted"/>
<reference evidence="3" key="2">
    <citation type="submission" date="2015-01" db="EMBL/GenBank/DDBJ databases">
        <title>Evolutionary Origins and Diversification of the Mycorrhizal Mutualists.</title>
        <authorList>
            <consortium name="DOE Joint Genome Institute"/>
            <consortium name="Mycorrhizal Genomics Consortium"/>
            <person name="Kohler A."/>
            <person name="Kuo A."/>
            <person name="Nagy L.G."/>
            <person name="Floudas D."/>
            <person name="Copeland A."/>
            <person name="Barry K.W."/>
            <person name="Cichocki N."/>
            <person name="Veneault-Fourrey C."/>
            <person name="LaButti K."/>
            <person name="Lindquist E.A."/>
            <person name="Lipzen A."/>
            <person name="Lundell T."/>
            <person name="Morin E."/>
            <person name="Murat C."/>
            <person name="Riley R."/>
            <person name="Ohm R."/>
            <person name="Sun H."/>
            <person name="Tunlid A."/>
            <person name="Henrissat B."/>
            <person name="Grigoriev I.V."/>
            <person name="Hibbett D.S."/>
            <person name="Martin F."/>
        </authorList>
    </citation>
    <scope>NUCLEOTIDE SEQUENCE [LARGE SCALE GENOMIC DNA]</scope>
    <source>
        <strain evidence="3">ATCC 200175</strain>
    </source>
</reference>